<keyword evidence="3" id="KW-0812">Transmembrane</keyword>
<proteinExistence type="predicted"/>
<dbReference type="Proteomes" id="UP001085076">
    <property type="component" value="Miscellaneous, Linkage group lg05"/>
</dbReference>
<gene>
    <name evidence="4" type="ORF">J5N97_021310</name>
</gene>
<name>A0A9D5HE45_9LILI</name>
<dbReference type="GO" id="GO:0005886">
    <property type="term" value="C:plasma membrane"/>
    <property type="evidence" value="ECO:0007669"/>
    <property type="project" value="TreeGrafter"/>
</dbReference>
<organism evidence="4 5">
    <name type="scientific">Dioscorea zingiberensis</name>
    <dbReference type="NCBI Taxonomy" id="325984"/>
    <lineage>
        <taxon>Eukaryota</taxon>
        <taxon>Viridiplantae</taxon>
        <taxon>Streptophyta</taxon>
        <taxon>Embryophyta</taxon>
        <taxon>Tracheophyta</taxon>
        <taxon>Spermatophyta</taxon>
        <taxon>Magnoliopsida</taxon>
        <taxon>Liliopsida</taxon>
        <taxon>Dioscoreales</taxon>
        <taxon>Dioscoreaceae</taxon>
        <taxon>Dioscorea</taxon>
    </lineage>
</organism>
<dbReference type="PANTHER" id="PTHR31415:SF4">
    <property type="entry name" value="NDR1_HIN1-LIKE PROTEIN 3"/>
    <property type="match status" value="1"/>
</dbReference>
<dbReference type="GO" id="GO:0009506">
    <property type="term" value="C:plasmodesma"/>
    <property type="evidence" value="ECO:0007669"/>
    <property type="project" value="TreeGrafter"/>
</dbReference>
<sequence length="224" mass="25371">MYQSPPQPHLSSNYFGPSIPPQQTYQTHQPRTFHCCLLSTAIKLFFTFCISFAFAILILWLVFRPHKLLLTADHASLTTFNLTPSSTLSHNLSALLSLQNPNKHIRVFYDWLEADAFFSSHRFSFVPLPTFFQPTRNTTTLHPTIAGTSSVPLTVTAVQDFNKAKQAGLFSIDLWLYGRIRYKFGSAVTRRYGLSAKCVLRLPLLPAINTSSSFTRTQCDVVDY</sequence>
<evidence type="ECO:0000256" key="1">
    <source>
        <dbReference type="ARBA" id="ARBA00004370"/>
    </source>
</evidence>
<reference evidence="4" key="1">
    <citation type="submission" date="2021-03" db="EMBL/GenBank/DDBJ databases">
        <authorList>
            <person name="Li Z."/>
            <person name="Yang C."/>
        </authorList>
    </citation>
    <scope>NUCLEOTIDE SEQUENCE</scope>
    <source>
        <strain evidence="4">Dzin_1.0</strain>
        <tissue evidence="4">Leaf</tissue>
    </source>
</reference>
<evidence type="ECO:0000256" key="2">
    <source>
        <dbReference type="ARBA" id="ARBA00023136"/>
    </source>
</evidence>
<comment type="subcellular location">
    <subcellularLocation>
        <location evidence="1">Membrane</location>
    </subcellularLocation>
</comment>
<evidence type="ECO:0000313" key="5">
    <source>
        <dbReference type="Proteomes" id="UP001085076"/>
    </source>
</evidence>
<protein>
    <recommendedName>
        <fullName evidence="6">Late embryogenesis abundant protein LEA-2 subgroup domain-containing protein</fullName>
    </recommendedName>
</protein>
<dbReference type="PANTHER" id="PTHR31415">
    <property type="entry name" value="OS05G0367900 PROTEIN"/>
    <property type="match status" value="1"/>
</dbReference>
<accession>A0A9D5HE45</accession>
<evidence type="ECO:0000256" key="3">
    <source>
        <dbReference type="SAM" id="Phobius"/>
    </source>
</evidence>
<dbReference type="OrthoDB" id="779762at2759"/>
<dbReference type="EMBL" id="JAGGNH010000005">
    <property type="protein sequence ID" value="KAJ0973351.1"/>
    <property type="molecule type" value="Genomic_DNA"/>
</dbReference>
<comment type="caution">
    <text evidence="4">The sequence shown here is derived from an EMBL/GenBank/DDBJ whole genome shotgun (WGS) entry which is preliminary data.</text>
</comment>
<evidence type="ECO:0008006" key="6">
    <source>
        <dbReference type="Google" id="ProtNLM"/>
    </source>
</evidence>
<dbReference type="GO" id="GO:0098542">
    <property type="term" value="P:defense response to other organism"/>
    <property type="evidence" value="ECO:0007669"/>
    <property type="project" value="InterPro"/>
</dbReference>
<dbReference type="AlphaFoldDB" id="A0A9D5HE45"/>
<dbReference type="InterPro" id="IPR044839">
    <property type="entry name" value="NDR1-like"/>
</dbReference>
<keyword evidence="5" id="KW-1185">Reference proteome</keyword>
<keyword evidence="2 3" id="KW-0472">Membrane</keyword>
<reference evidence="4" key="2">
    <citation type="journal article" date="2022" name="Hortic Res">
        <title>The genome of Dioscorea zingiberensis sheds light on the biosynthesis, origin and evolution of the medicinally important diosgenin saponins.</title>
        <authorList>
            <person name="Li Y."/>
            <person name="Tan C."/>
            <person name="Li Z."/>
            <person name="Guo J."/>
            <person name="Li S."/>
            <person name="Chen X."/>
            <person name="Wang C."/>
            <person name="Dai X."/>
            <person name="Yang H."/>
            <person name="Song W."/>
            <person name="Hou L."/>
            <person name="Xu J."/>
            <person name="Tong Z."/>
            <person name="Xu A."/>
            <person name="Yuan X."/>
            <person name="Wang W."/>
            <person name="Yang Q."/>
            <person name="Chen L."/>
            <person name="Sun Z."/>
            <person name="Wang K."/>
            <person name="Pan B."/>
            <person name="Chen J."/>
            <person name="Bao Y."/>
            <person name="Liu F."/>
            <person name="Qi X."/>
            <person name="Gang D.R."/>
            <person name="Wen J."/>
            <person name="Li J."/>
        </authorList>
    </citation>
    <scope>NUCLEOTIDE SEQUENCE</scope>
    <source>
        <strain evidence="4">Dzin_1.0</strain>
    </source>
</reference>
<evidence type="ECO:0000313" key="4">
    <source>
        <dbReference type="EMBL" id="KAJ0973351.1"/>
    </source>
</evidence>
<keyword evidence="3" id="KW-1133">Transmembrane helix</keyword>
<feature type="transmembrane region" description="Helical" evidence="3">
    <location>
        <begin position="41"/>
        <end position="63"/>
    </location>
</feature>